<proteinExistence type="predicted"/>
<evidence type="ECO:0000313" key="3">
    <source>
        <dbReference type="Proteomes" id="UP000623129"/>
    </source>
</evidence>
<dbReference type="EMBL" id="SWLB01000009">
    <property type="protein sequence ID" value="KAF3334226.1"/>
    <property type="molecule type" value="Genomic_DNA"/>
</dbReference>
<feature type="region of interest" description="Disordered" evidence="1">
    <location>
        <begin position="1015"/>
        <end position="1064"/>
    </location>
</feature>
<accession>A0A833VCR0</accession>
<sequence length="1074" mass="118409">MPPSPSLRASPGRERTKEAHKRGRSLEHNLSYRAKDDDLLLFADIQNGEKEKESFLLQSSDDFDESLNKLRYFSEIKPVNIPAKGESSDLLNAEGDKNDYDWLLTPPDTPLFRSLDDEERPPLKVITRGRPQSQTKSLSRSSTMERTQRSSRSSASPSRHSPSPRSTVSTVHSMPRQSSASRASSPSLVRTPTPTRRSSTPPAKPSTPTRRSASPTPRRISTGSFSQPKRGISPVKSSRGNSPSPKIRGWDPNPPGFPTETPPNLRTSLPDRPVSRSRGLSPVSGIGSDLSSKYRRQSMSPTPSRSASSSHSHDRDRFGSHSTGDDDMDSISSFSNSVSARKNMGMVKNRTVAVSKKPAKNIVTVGSAPKRSFDSALWLMDHRKAPQNMFRPLLSSVPTTSFVTGKANSTSRPMFSRNSSVTTSSNASSEHGATVAPYIDSDHDQVDYPDGESEKVEQFDVHEEIFSFDKVDELNENLGHDEEVLECSRGDFDREMVEVTCSRCRKRFFIMEDDADVDLCEVCVTAGKIAVLRPDVMRDEMAQMEISTKIEDDNHEKAKSENVLYGKEYSILLPEFSKELREKSNDLTVDDAMEHAVLEGHKDKQIAILREQVATDLNLDKTIATTAPEVNTNGNFVPKEPSADLEMNDLPTQPTNTNTENERQQSPPDSKLELNKEPVISDLGSYSEQHQIEPTMSPMHRGENTEGTGISVLLMQRSSSSKWPVVEGRSFSATNIHCSEPSYTRDNTSVLKRSLGHQSSSASSSVDLGPFKNTEARLHRLLSNRNKTSGRHLSSLSTGSVSDMSISGSSVRIGPRSENNEELCNSFDMEDSKASEIASPSVSEQNVEGVQNISTENETSDVREASVDVYDEKILDIKNDAELEQMEATKTDALDESHISTGSEKEELVTPVKSCVVEVSSDNHEESPSAKAEAPKQQMQRSFTLEEATDTILFCSSIVHDVAYKAATIAIEKENSKQELIEEPRTIITATNNPTAKPNRSTEPPVKRIVNARKVKRKRPDTENTMQSGEVDGGNMKDCDSLPATGDTVHKNEGPKLPPPPPAKLEAKCNCTIM</sequence>
<feature type="compositionally biased region" description="Polar residues" evidence="1">
    <location>
        <begin position="130"/>
        <end position="145"/>
    </location>
</feature>
<dbReference type="PANTHER" id="PTHR31949:SF3">
    <property type="entry name" value="RUN_FYVE DOMAIN PROTEIN"/>
    <property type="match status" value="1"/>
</dbReference>
<feature type="region of interest" description="Disordered" evidence="1">
    <location>
        <begin position="82"/>
        <end position="334"/>
    </location>
</feature>
<reference evidence="2" key="1">
    <citation type="submission" date="2020-01" db="EMBL/GenBank/DDBJ databases">
        <title>Genome sequence of Kobresia littledalei, the first chromosome-level genome in the family Cyperaceae.</title>
        <authorList>
            <person name="Qu G."/>
        </authorList>
    </citation>
    <scope>NUCLEOTIDE SEQUENCE</scope>
    <source>
        <strain evidence="2">C.B.Clarke</strain>
        <tissue evidence="2">Leaf</tissue>
    </source>
</reference>
<feature type="compositionally biased region" description="Low complexity" evidence="1">
    <location>
        <begin position="416"/>
        <end position="429"/>
    </location>
</feature>
<feature type="region of interest" description="Disordered" evidence="1">
    <location>
        <begin position="785"/>
        <end position="819"/>
    </location>
</feature>
<dbReference type="OrthoDB" id="1929779at2759"/>
<feature type="region of interest" description="Disordered" evidence="1">
    <location>
        <begin position="629"/>
        <end position="675"/>
    </location>
</feature>
<feature type="region of interest" description="Disordered" evidence="1">
    <location>
        <begin position="1"/>
        <end position="28"/>
    </location>
</feature>
<feature type="compositionally biased region" description="Polar residues" evidence="1">
    <location>
        <begin position="235"/>
        <end position="244"/>
    </location>
</feature>
<dbReference type="GO" id="GO:0055028">
    <property type="term" value="C:cortical microtubule"/>
    <property type="evidence" value="ECO:0007669"/>
    <property type="project" value="TreeGrafter"/>
</dbReference>
<dbReference type="PANTHER" id="PTHR31949">
    <property type="entry name" value="GASTRIC MUCIN-LIKE PROTEIN"/>
    <property type="match status" value="1"/>
</dbReference>
<evidence type="ECO:0000313" key="2">
    <source>
        <dbReference type="EMBL" id="KAF3334226.1"/>
    </source>
</evidence>
<organism evidence="2 3">
    <name type="scientific">Carex littledalei</name>
    <dbReference type="NCBI Taxonomy" id="544730"/>
    <lineage>
        <taxon>Eukaryota</taxon>
        <taxon>Viridiplantae</taxon>
        <taxon>Streptophyta</taxon>
        <taxon>Embryophyta</taxon>
        <taxon>Tracheophyta</taxon>
        <taxon>Spermatophyta</taxon>
        <taxon>Magnoliopsida</taxon>
        <taxon>Liliopsida</taxon>
        <taxon>Poales</taxon>
        <taxon>Cyperaceae</taxon>
        <taxon>Cyperoideae</taxon>
        <taxon>Cariceae</taxon>
        <taxon>Carex</taxon>
        <taxon>Carex subgen. Euthyceras</taxon>
    </lineage>
</organism>
<feature type="region of interest" description="Disordered" evidence="1">
    <location>
        <begin position="751"/>
        <end position="770"/>
    </location>
</feature>
<evidence type="ECO:0000256" key="1">
    <source>
        <dbReference type="SAM" id="MobiDB-lite"/>
    </source>
</evidence>
<feature type="region of interest" description="Disordered" evidence="1">
    <location>
        <begin position="404"/>
        <end position="450"/>
    </location>
</feature>
<feature type="compositionally biased region" description="Polar residues" evidence="1">
    <location>
        <begin position="785"/>
        <end position="796"/>
    </location>
</feature>
<dbReference type="AlphaFoldDB" id="A0A833VCR0"/>
<feature type="compositionally biased region" description="Pro residues" evidence="1">
    <location>
        <begin position="252"/>
        <end position="261"/>
    </location>
</feature>
<gene>
    <name evidence="2" type="ORF">FCM35_KLT20830</name>
</gene>
<keyword evidence="3" id="KW-1185">Reference proteome</keyword>
<dbReference type="GO" id="GO:0043622">
    <property type="term" value="P:cortical microtubule organization"/>
    <property type="evidence" value="ECO:0007669"/>
    <property type="project" value="TreeGrafter"/>
</dbReference>
<feature type="compositionally biased region" description="Polar residues" evidence="1">
    <location>
        <begin position="404"/>
        <end position="413"/>
    </location>
</feature>
<feature type="compositionally biased region" description="Low complexity" evidence="1">
    <location>
        <begin position="797"/>
        <end position="811"/>
    </location>
</feature>
<protein>
    <submittedName>
        <fullName evidence="2">Uncharacterized protein</fullName>
    </submittedName>
</protein>
<name>A0A833VCR0_9POAL</name>
<feature type="compositionally biased region" description="Low complexity" evidence="1">
    <location>
        <begin position="150"/>
        <end position="222"/>
    </location>
</feature>
<feature type="compositionally biased region" description="Basic and acidic residues" evidence="1">
    <location>
        <begin position="440"/>
        <end position="450"/>
    </location>
</feature>
<dbReference type="Proteomes" id="UP000623129">
    <property type="component" value="Unassembled WGS sequence"/>
</dbReference>
<feature type="compositionally biased region" description="Low complexity" evidence="1">
    <location>
        <begin position="298"/>
        <end position="310"/>
    </location>
</feature>
<comment type="caution">
    <text evidence="2">The sequence shown here is derived from an EMBL/GenBank/DDBJ whole genome shotgun (WGS) entry which is preliminary data.</text>
</comment>